<gene>
    <name evidence="1" type="ORF">PILCRDRAFT_16119</name>
</gene>
<sequence length="103" mass="11583">MARCPVDTHTFTLVTDIDNIDFNLTLDNIDLDRSLARLISTIPDELAITTHSNDHLILPRGSNLTSVSILTQSQQFDGINPLELHWTSACCHTRHYQVPDITN</sequence>
<evidence type="ECO:0000313" key="2">
    <source>
        <dbReference type="Proteomes" id="UP000054166"/>
    </source>
</evidence>
<reference evidence="1 2" key="1">
    <citation type="submission" date="2014-04" db="EMBL/GenBank/DDBJ databases">
        <authorList>
            <consortium name="DOE Joint Genome Institute"/>
            <person name="Kuo A."/>
            <person name="Tarkka M."/>
            <person name="Buscot F."/>
            <person name="Kohler A."/>
            <person name="Nagy L.G."/>
            <person name="Floudas D."/>
            <person name="Copeland A."/>
            <person name="Barry K.W."/>
            <person name="Cichocki N."/>
            <person name="Veneault-Fourrey C."/>
            <person name="LaButti K."/>
            <person name="Lindquist E.A."/>
            <person name="Lipzen A."/>
            <person name="Lundell T."/>
            <person name="Morin E."/>
            <person name="Murat C."/>
            <person name="Sun H."/>
            <person name="Tunlid A."/>
            <person name="Henrissat B."/>
            <person name="Grigoriev I.V."/>
            <person name="Hibbett D.S."/>
            <person name="Martin F."/>
            <person name="Nordberg H.P."/>
            <person name="Cantor M.N."/>
            <person name="Hua S.X."/>
        </authorList>
    </citation>
    <scope>NUCLEOTIDE SEQUENCE [LARGE SCALE GENOMIC DNA]</scope>
    <source>
        <strain evidence="1 2">F 1598</strain>
    </source>
</reference>
<keyword evidence="2" id="KW-1185">Reference proteome</keyword>
<dbReference type="InParanoid" id="A0A0C3AF65"/>
<protein>
    <submittedName>
        <fullName evidence="1">Uncharacterized protein</fullName>
    </submittedName>
</protein>
<accession>A0A0C3AF65</accession>
<dbReference type="EMBL" id="KN833131">
    <property type="protein sequence ID" value="KIM72438.1"/>
    <property type="molecule type" value="Genomic_DNA"/>
</dbReference>
<reference evidence="2" key="2">
    <citation type="submission" date="2015-01" db="EMBL/GenBank/DDBJ databases">
        <title>Evolutionary Origins and Diversification of the Mycorrhizal Mutualists.</title>
        <authorList>
            <consortium name="DOE Joint Genome Institute"/>
            <consortium name="Mycorrhizal Genomics Consortium"/>
            <person name="Kohler A."/>
            <person name="Kuo A."/>
            <person name="Nagy L.G."/>
            <person name="Floudas D."/>
            <person name="Copeland A."/>
            <person name="Barry K.W."/>
            <person name="Cichocki N."/>
            <person name="Veneault-Fourrey C."/>
            <person name="LaButti K."/>
            <person name="Lindquist E.A."/>
            <person name="Lipzen A."/>
            <person name="Lundell T."/>
            <person name="Morin E."/>
            <person name="Murat C."/>
            <person name="Riley R."/>
            <person name="Ohm R."/>
            <person name="Sun H."/>
            <person name="Tunlid A."/>
            <person name="Henrissat B."/>
            <person name="Grigoriev I.V."/>
            <person name="Hibbett D.S."/>
            <person name="Martin F."/>
        </authorList>
    </citation>
    <scope>NUCLEOTIDE SEQUENCE [LARGE SCALE GENOMIC DNA]</scope>
    <source>
        <strain evidence="2">F 1598</strain>
    </source>
</reference>
<dbReference type="AlphaFoldDB" id="A0A0C3AF65"/>
<organism evidence="1 2">
    <name type="scientific">Piloderma croceum (strain F 1598)</name>
    <dbReference type="NCBI Taxonomy" id="765440"/>
    <lineage>
        <taxon>Eukaryota</taxon>
        <taxon>Fungi</taxon>
        <taxon>Dikarya</taxon>
        <taxon>Basidiomycota</taxon>
        <taxon>Agaricomycotina</taxon>
        <taxon>Agaricomycetes</taxon>
        <taxon>Agaricomycetidae</taxon>
        <taxon>Atheliales</taxon>
        <taxon>Atheliaceae</taxon>
        <taxon>Piloderma</taxon>
    </lineage>
</organism>
<name>A0A0C3AF65_PILCF</name>
<dbReference type="Proteomes" id="UP000054166">
    <property type="component" value="Unassembled WGS sequence"/>
</dbReference>
<evidence type="ECO:0000313" key="1">
    <source>
        <dbReference type="EMBL" id="KIM72438.1"/>
    </source>
</evidence>
<dbReference type="HOGENOM" id="CLU_2264753_0_0_1"/>
<proteinExistence type="predicted"/>